<feature type="transmembrane region" description="Helical" evidence="2">
    <location>
        <begin position="87"/>
        <end position="106"/>
    </location>
</feature>
<protein>
    <recommendedName>
        <fullName evidence="5">Sugar phosphate transporter domain-containing protein</fullName>
    </recommendedName>
</protein>
<keyword evidence="2" id="KW-0812">Transmembrane</keyword>
<feature type="compositionally biased region" description="Low complexity" evidence="1">
    <location>
        <begin position="18"/>
        <end position="34"/>
    </location>
</feature>
<comment type="caution">
    <text evidence="3">The sequence shown here is derived from an EMBL/GenBank/DDBJ whole genome shotgun (WGS) entry which is preliminary data.</text>
</comment>
<evidence type="ECO:0008006" key="5">
    <source>
        <dbReference type="Google" id="ProtNLM"/>
    </source>
</evidence>
<feature type="region of interest" description="Disordered" evidence="1">
    <location>
        <begin position="1"/>
        <end position="41"/>
    </location>
</feature>
<reference evidence="3" key="1">
    <citation type="submission" date="2023-10" db="EMBL/GenBank/DDBJ databases">
        <authorList>
            <person name="Chen Y."/>
            <person name="Shah S."/>
            <person name="Dougan E. K."/>
            <person name="Thang M."/>
            <person name="Chan C."/>
        </authorList>
    </citation>
    <scope>NUCLEOTIDE SEQUENCE [LARGE SCALE GENOMIC DNA]</scope>
</reference>
<name>A0ABN9X6K3_9DINO</name>
<keyword evidence="2" id="KW-0472">Membrane</keyword>
<feature type="non-terminal residue" evidence="3">
    <location>
        <position position="1"/>
    </location>
</feature>
<evidence type="ECO:0000256" key="2">
    <source>
        <dbReference type="SAM" id="Phobius"/>
    </source>
</evidence>
<feature type="transmembrane region" description="Helical" evidence="2">
    <location>
        <begin position="112"/>
        <end position="130"/>
    </location>
</feature>
<gene>
    <name evidence="3" type="ORF">PCOR1329_LOCUS73924</name>
</gene>
<keyword evidence="4" id="KW-1185">Reference proteome</keyword>
<feature type="compositionally biased region" description="Pro residues" evidence="1">
    <location>
        <begin position="1"/>
        <end position="12"/>
    </location>
</feature>
<accession>A0ABN9X6K3</accession>
<dbReference type="Proteomes" id="UP001189429">
    <property type="component" value="Unassembled WGS sequence"/>
</dbReference>
<keyword evidence="2" id="KW-1133">Transmembrane helix</keyword>
<evidence type="ECO:0000313" key="3">
    <source>
        <dbReference type="EMBL" id="CAK0895043.1"/>
    </source>
</evidence>
<dbReference type="EMBL" id="CAUYUJ010019984">
    <property type="protein sequence ID" value="CAK0895043.1"/>
    <property type="molecule type" value="Genomic_DNA"/>
</dbReference>
<sequence length="170" mass="16763">PSSPPSPPPPGCPARRCTASAARPAGPRATGGPRRAFELHDVDASPPPPALQAPHLAGTAALVMLSSLLAFALNLSELWCISAGSAMVLTLAGSLKTVLFVVLTALATGSPLSPEASVGSVLAAFGVALFKLGRPRPPRRGAAVSERVEMQQGLVAAGGAPPAAAAPGAG</sequence>
<organism evidence="3 4">
    <name type="scientific">Prorocentrum cordatum</name>
    <dbReference type="NCBI Taxonomy" id="2364126"/>
    <lineage>
        <taxon>Eukaryota</taxon>
        <taxon>Sar</taxon>
        <taxon>Alveolata</taxon>
        <taxon>Dinophyceae</taxon>
        <taxon>Prorocentrales</taxon>
        <taxon>Prorocentraceae</taxon>
        <taxon>Prorocentrum</taxon>
    </lineage>
</organism>
<feature type="transmembrane region" description="Helical" evidence="2">
    <location>
        <begin position="56"/>
        <end position="75"/>
    </location>
</feature>
<evidence type="ECO:0000256" key="1">
    <source>
        <dbReference type="SAM" id="MobiDB-lite"/>
    </source>
</evidence>
<proteinExistence type="predicted"/>
<evidence type="ECO:0000313" key="4">
    <source>
        <dbReference type="Proteomes" id="UP001189429"/>
    </source>
</evidence>